<accession>E9EGN6</accession>
<proteinExistence type="predicted"/>
<protein>
    <submittedName>
        <fullName evidence="3">Protein phosphatase regulatory subunit Gac1</fullName>
    </submittedName>
</protein>
<dbReference type="InterPro" id="IPR005036">
    <property type="entry name" value="CBM21_dom"/>
</dbReference>
<evidence type="ECO:0000313" key="3">
    <source>
        <dbReference type="EMBL" id="EFY84924.1"/>
    </source>
</evidence>
<reference evidence="3 4" key="1">
    <citation type="journal article" date="2011" name="PLoS Genet.">
        <title>Genome sequencing and comparative transcriptomics of the model entomopathogenic fungi Metarhizium anisopliae and M. acridum.</title>
        <authorList>
            <person name="Gao Q."/>
            <person name="Jin K."/>
            <person name="Ying S.H."/>
            <person name="Zhang Y."/>
            <person name="Xiao G."/>
            <person name="Shang Y."/>
            <person name="Duan Z."/>
            <person name="Hu X."/>
            <person name="Xie X.Q."/>
            <person name="Zhou G."/>
            <person name="Peng G."/>
            <person name="Luo Z."/>
            <person name="Huang W."/>
            <person name="Wang B."/>
            <person name="Fang W."/>
            <person name="Wang S."/>
            <person name="Zhong Y."/>
            <person name="Ma L.J."/>
            <person name="St Leger R.J."/>
            <person name="Zhao G.P."/>
            <person name="Pei Y."/>
            <person name="Feng M.G."/>
            <person name="Xia Y."/>
            <person name="Wang C."/>
        </authorList>
    </citation>
    <scope>NUCLEOTIDE SEQUENCE [LARGE SCALE GENOMIC DNA]</scope>
    <source>
        <strain evidence="3 4">CQMa 102</strain>
    </source>
</reference>
<gene>
    <name evidence="3" type="ORF">MAC_09034</name>
</gene>
<dbReference type="OrthoDB" id="1881at2759"/>
<keyword evidence="4" id="KW-1185">Reference proteome</keyword>
<dbReference type="Proteomes" id="UP000002499">
    <property type="component" value="Unassembled WGS sequence"/>
</dbReference>
<feature type="region of interest" description="Disordered" evidence="1">
    <location>
        <begin position="255"/>
        <end position="274"/>
    </location>
</feature>
<organism evidence="4">
    <name type="scientific">Metarhizium acridum (strain CQMa 102)</name>
    <dbReference type="NCBI Taxonomy" id="655827"/>
    <lineage>
        <taxon>Eukaryota</taxon>
        <taxon>Fungi</taxon>
        <taxon>Dikarya</taxon>
        <taxon>Ascomycota</taxon>
        <taxon>Pezizomycotina</taxon>
        <taxon>Sordariomycetes</taxon>
        <taxon>Hypocreomycetidae</taxon>
        <taxon>Hypocreales</taxon>
        <taxon>Clavicipitaceae</taxon>
        <taxon>Metarhizium</taxon>
    </lineage>
</organism>
<dbReference type="EMBL" id="GL698598">
    <property type="protein sequence ID" value="EFY84924.1"/>
    <property type="molecule type" value="Genomic_DNA"/>
</dbReference>
<feature type="domain" description="CBM21" evidence="2">
    <location>
        <begin position="128"/>
        <end position="242"/>
    </location>
</feature>
<dbReference type="Gene3D" id="2.60.40.2440">
    <property type="entry name" value="Carbohydrate binding type-21 domain"/>
    <property type="match status" value="1"/>
</dbReference>
<dbReference type="GeneID" id="19253345"/>
<dbReference type="GO" id="GO:2001069">
    <property type="term" value="F:glycogen binding"/>
    <property type="evidence" value="ECO:0007669"/>
    <property type="project" value="TreeGrafter"/>
</dbReference>
<dbReference type="GO" id="GO:0008157">
    <property type="term" value="F:protein phosphatase 1 binding"/>
    <property type="evidence" value="ECO:0007669"/>
    <property type="project" value="TreeGrafter"/>
</dbReference>
<dbReference type="PANTHER" id="PTHR12307:SF36">
    <property type="entry name" value="GLYCOGEN-BINDING SUBUNIT 76A"/>
    <property type="match status" value="1"/>
</dbReference>
<sequence length="351" mass="38761">MPYTHPNSQLTLDTKGAITAHDHDDGGNYVGRRDPVLNVPTCSRVRPLLESSATTAKTHAAKKVVRFKEELENVRLFRKMDHPRAVGQLPPGNRCLPGKRLTATLQDASSVFVLSTGGGDSNLRCSATSRSPETNVYLEKVRLLGDATAVVGVVNVKNLAFEEHVTCRFTLDNWTTQSEVAADYLESIGSPDVGADRDSFRFSIPIWDYSHLGSNRLEFCIRYRVIDLEFWDNNNFTDFMVSFEVESHDDPVKALANSTDAPGETHTDTRRGREDASAIAGSSDMALRCNSAEPVRVGALRRRYNLSGMPSTMPRPDMTKKRNRVVAVMRTGPSVGGRRAIHQETGPSVIK</sequence>
<dbReference type="PANTHER" id="PTHR12307">
    <property type="entry name" value="PROTEIN PHOSPHATASE 1 REGULATORY SUBUNIT"/>
    <property type="match status" value="1"/>
</dbReference>
<dbReference type="KEGG" id="maw:19253345"/>
<evidence type="ECO:0000313" key="4">
    <source>
        <dbReference type="Proteomes" id="UP000002499"/>
    </source>
</evidence>
<dbReference type="InterPro" id="IPR038175">
    <property type="entry name" value="CBM21_dom_sf"/>
</dbReference>
<name>E9EGN6_METAQ</name>
<dbReference type="AlphaFoldDB" id="E9EGN6"/>
<dbReference type="HOGENOM" id="CLU_653971_0_0_1"/>
<dbReference type="GO" id="GO:0005979">
    <property type="term" value="P:regulation of glycogen biosynthetic process"/>
    <property type="evidence" value="ECO:0007669"/>
    <property type="project" value="TreeGrafter"/>
</dbReference>
<dbReference type="GO" id="GO:0000164">
    <property type="term" value="C:protein phosphatase type 1 complex"/>
    <property type="evidence" value="ECO:0007669"/>
    <property type="project" value="TreeGrafter"/>
</dbReference>
<feature type="compositionally biased region" description="Basic and acidic residues" evidence="1">
    <location>
        <begin position="263"/>
        <end position="274"/>
    </location>
</feature>
<dbReference type="STRING" id="655827.E9EGN6"/>
<dbReference type="OMA" id="NERHIDS"/>
<dbReference type="PROSITE" id="PS51159">
    <property type="entry name" value="CBM21"/>
    <property type="match status" value="1"/>
</dbReference>
<evidence type="ECO:0000256" key="1">
    <source>
        <dbReference type="SAM" id="MobiDB-lite"/>
    </source>
</evidence>
<dbReference type="Pfam" id="PF03370">
    <property type="entry name" value="CBM_21"/>
    <property type="match status" value="1"/>
</dbReference>
<evidence type="ECO:0000259" key="2">
    <source>
        <dbReference type="PROSITE" id="PS51159"/>
    </source>
</evidence>
<dbReference type="InParanoid" id="E9EGN6"/>
<dbReference type="InterPro" id="IPR050782">
    <property type="entry name" value="PP1_regulatory_subunit_3"/>
</dbReference>
<dbReference type="eggNOG" id="KOG3986">
    <property type="taxonomic scope" value="Eukaryota"/>
</dbReference>